<reference evidence="2" key="1">
    <citation type="submission" date="2018-08" db="EMBL/GenBank/DDBJ databases">
        <authorList>
            <person name="Rodrigo-Torres L."/>
            <person name="Arahal R. D."/>
            <person name="Lucena T."/>
        </authorList>
    </citation>
    <scope>NUCLEOTIDE SEQUENCE [LARGE SCALE GENOMIC DNA]</scope>
    <source>
        <strain evidence="2">CECT 7235</strain>
    </source>
</reference>
<proteinExistence type="predicted"/>
<evidence type="ECO:0000313" key="1">
    <source>
        <dbReference type="EMBL" id="SUZ30809.1"/>
    </source>
</evidence>
<sequence>MTLSALSRVTVGALAVCLIGLVLAVDLARSGAPDLFTAPPAIALGSGQAPTGAHCTAQ</sequence>
<gene>
    <name evidence="1" type="ORF">ROE7235_00536</name>
</gene>
<evidence type="ECO:0000313" key="2">
    <source>
        <dbReference type="Proteomes" id="UP000272908"/>
    </source>
</evidence>
<protein>
    <submittedName>
        <fullName evidence="1">Uncharacterized protein</fullName>
    </submittedName>
</protein>
<dbReference type="RefSeq" id="WP_183073292.1">
    <property type="nucleotide sequence ID" value="NZ_UIHC01000003.1"/>
</dbReference>
<dbReference type="AlphaFoldDB" id="A0A3B0MMC0"/>
<organism evidence="1 2">
    <name type="scientific">Roseinatronobacter ekhonensis</name>
    <dbReference type="NCBI Taxonomy" id="254356"/>
    <lineage>
        <taxon>Bacteria</taxon>
        <taxon>Pseudomonadati</taxon>
        <taxon>Pseudomonadota</taxon>
        <taxon>Alphaproteobacteria</taxon>
        <taxon>Rhodobacterales</taxon>
        <taxon>Paracoccaceae</taxon>
        <taxon>Roseinatronobacter</taxon>
    </lineage>
</organism>
<accession>A0A3B0MMC0</accession>
<keyword evidence="2" id="KW-1185">Reference proteome</keyword>
<dbReference type="EMBL" id="UIHC01000003">
    <property type="protein sequence ID" value="SUZ30809.1"/>
    <property type="molecule type" value="Genomic_DNA"/>
</dbReference>
<name>A0A3B0MMC0_9RHOB</name>
<dbReference type="Proteomes" id="UP000272908">
    <property type="component" value="Unassembled WGS sequence"/>
</dbReference>